<evidence type="ECO:0000256" key="4">
    <source>
        <dbReference type="ARBA" id="ARBA00014213"/>
    </source>
</evidence>
<dbReference type="Pfam" id="PF03739">
    <property type="entry name" value="LptF_LptG"/>
    <property type="match status" value="1"/>
</dbReference>
<organism evidence="13 14">
    <name type="scientific">Halioglobus maricola</name>
    <dbReference type="NCBI Taxonomy" id="2601894"/>
    <lineage>
        <taxon>Bacteria</taxon>
        <taxon>Pseudomonadati</taxon>
        <taxon>Pseudomonadota</taxon>
        <taxon>Gammaproteobacteria</taxon>
        <taxon>Cellvibrionales</taxon>
        <taxon>Halieaceae</taxon>
        <taxon>Halioglobus</taxon>
    </lineage>
</organism>
<evidence type="ECO:0000256" key="3">
    <source>
        <dbReference type="ARBA" id="ARBA00007725"/>
    </source>
</evidence>
<dbReference type="OrthoDB" id="9778062at2"/>
<dbReference type="KEGG" id="halc:EY643_13360"/>
<keyword evidence="6" id="KW-1003">Cell membrane</keyword>
<evidence type="ECO:0000256" key="12">
    <source>
        <dbReference type="SAM" id="Phobius"/>
    </source>
</evidence>
<dbReference type="InterPro" id="IPR005495">
    <property type="entry name" value="LptG/LptF_permease"/>
</dbReference>
<feature type="transmembrane region" description="Helical" evidence="12">
    <location>
        <begin position="52"/>
        <end position="77"/>
    </location>
</feature>
<feature type="transmembrane region" description="Helical" evidence="12">
    <location>
        <begin position="334"/>
        <end position="352"/>
    </location>
</feature>
<feature type="transmembrane region" description="Helical" evidence="12">
    <location>
        <begin position="304"/>
        <end position="322"/>
    </location>
</feature>
<comment type="subcellular location">
    <subcellularLocation>
        <location evidence="2">Cell inner membrane</location>
        <topology evidence="2">Multi-pass membrane protein</topology>
    </subcellularLocation>
</comment>
<evidence type="ECO:0000256" key="9">
    <source>
        <dbReference type="ARBA" id="ARBA00022989"/>
    </source>
</evidence>
<dbReference type="PANTHER" id="PTHR33529">
    <property type="entry name" value="SLR0882 PROTEIN-RELATED"/>
    <property type="match status" value="1"/>
</dbReference>
<comment type="similarity">
    <text evidence="3">Belongs to the LptF/LptG family.</text>
</comment>
<dbReference type="GO" id="GO:0055085">
    <property type="term" value="P:transmembrane transport"/>
    <property type="evidence" value="ECO:0007669"/>
    <property type="project" value="InterPro"/>
</dbReference>
<dbReference type="AlphaFoldDB" id="A0A5P9NM38"/>
<keyword evidence="7" id="KW-0997">Cell inner membrane</keyword>
<evidence type="ECO:0000256" key="8">
    <source>
        <dbReference type="ARBA" id="ARBA00022692"/>
    </source>
</evidence>
<dbReference type="InterPro" id="IPR030922">
    <property type="entry name" value="LptF"/>
</dbReference>
<reference evidence="13 14" key="1">
    <citation type="submission" date="2019-02" db="EMBL/GenBank/DDBJ databases">
        <authorList>
            <person name="Li S.-H."/>
        </authorList>
    </citation>
    <scope>NUCLEOTIDE SEQUENCE [LARGE SCALE GENOMIC DNA]</scope>
    <source>
        <strain evidence="13 14">IMCC14385</strain>
    </source>
</reference>
<evidence type="ECO:0000256" key="6">
    <source>
        <dbReference type="ARBA" id="ARBA00022475"/>
    </source>
</evidence>
<comment type="subunit">
    <text evidence="11">Component of the lipopolysaccharide transport and assembly complex. The LptBFG transporter is composed of two ATP-binding proteins (LptB) and two transmembrane proteins (LptF and LptG).</text>
</comment>
<keyword evidence="14" id="KW-1185">Reference proteome</keyword>
<evidence type="ECO:0000256" key="5">
    <source>
        <dbReference type="ARBA" id="ARBA00022448"/>
    </source>
</evidence>
<dbReference type="PANTHER" id="PTHR33529:SF7">
    <property type="entry name" value="LIPOPOLYSACCHARIDE EXPORT SYSTEM PERMEASE PROTEIN LPTF"/>
    <property type="match status" value="1"/>
</dbReference>
<accession>A0A5P9NM38</accession>
<evidence type="ECO:0000313" key="14">
    <source>
        <dbReference type="Proteomes" id="UP000326287"/>
    </source>
</evidence>
<evidence type="ECO:0000256" key="10">
    <source>
        <dbReference type="ARBA" id="ARBA00023136"/>
    </source>
</evidence>
<sequence>MRILRYLTREVLTHMVAVSFILLVIIISGRFVKYLAEAAVGDLAADVLLPVMFYRMPGFLELIVPLGLFIGILMSYGRLYVESEMVVLSACGVSPSRLARYTLAPALIVSVLVGALSLWITPLGATRSEALLDDPESSQGLHAMAAGRFQTRRASDTVSYAQTIAQDGTMYSVFLSQRERNSEGELRMVVTVAEEAEVIFDTVSGARYLELRNGSRYSGYPGDLDYQVAEFETFGEMIPEPKGGIRTADPVDGRSTARLWQSDRPEDRAALQWRLSIPLMVPIVAIIAMCLSRTDHRRGRYAKMAPAFLIYIAYLMLLANARTALAEGGGVPGGLWWVHCLFLTVALLMLYGDTLRSRYTYWRRNRAQA</sequence>
<dbReference type="NCBIfam" id="TIGR04407">
    <property type="entry name" value="LptF_YjgP"/>
    <property type="match status" value="1"/>
</dbReference>
<keyword evidence="8 12" id="KW-0812">Transmembrane</keyword>
<dbReference type="EMBL" id="CP036422">
    <property type="protein sequence ID" value="QFU76565.1"/>
    <property type="molecule type" value="Genomic_DNA"/>
</dbReference>
<keyword evidence="9 12" id="KW-1133">Transmembrane helix</keyword>
<proteinExistence type="inferred from homology"/>
<feature type="transmembrane region" description="Helical" evidence="12">
    <location>
        <begin position="271"/>
        <end position="292"/>
    </location>
</feature>
<dbReference type="GO" id="GO:0015920">
    <property type="term" value="P:lipopolysaccharide transport"/>
    <property type="evidence" value="ECO:0007669"/>
    <property type="project" value="TreeGrafter"/>
</dbReference>
<keyword evidence="5" id="KW-0813">Transport</keyword>
<evidence type="ECO:0000313" key="13">
    <source>
        <dbReference type="EMBL" id="QFU76565.1"/>
    </source>
</evidence>
<dbReference type="GO" id="GO:0043190">
    <property type="term" value="C:ATP-binding cassette (ABC) transporter complex"/>
    <property type="evidence" value="ECO:0007669"/>
    <property type="project" value="InterPro"/>
</dbReference>
<comment type="function">
    <text evidence="1">Part of the ABC transporter complex LptBFG involved in the translocation of lipopolysaccharide (LPS) from the inner membrane to the outer membrane.</text>
</comment>
<feature type="transmembrane region" description="Helical" evidence="12">
    <location>
        <begin position="12"/>
        <end position="32"/>
    </location>
</feature>
<dbReference type="RefSeq" id="WP_153239707.1">
    <property type="nucleotide sequence ID" value="NZ_CP036422.1"/>
</dbReference>
<name>A0A5P9NM38_9GAMM</name>
<gene>
    <name evidence="13" type="primary">lptF</name>
    <name evidence="13" type="ORF">EY643_13360</name>
</gene>
<protein>
    <recommendedName>
        <fullName evidence="4">Lipopolysaccharide export system permease protein LptF</fullName>
    </recommendedName>
</protein>
<evidence type="ECO:0000256" key="2">
    <source>
        <dbReference type="ARBA" id="ARBA00004429"/>
    </source>
</evidence>
<evidence type="ECO:0000256" key="1">
    <source>
        <dbReference type="ARBA" id="ARBA00002265"/>
    </source>
</evidence>
<keyword evidence="10 12" id="KW-0472">Membrane</keyword>
<evidence type="ECO:0000256" key="7">
    <source>
        <dbReference type="ARBA" id="ARBA00022519"/>
    </source>
</evidence>
<dbReference type="Proteomes" id="UP000326287">
    <property type="component" value="Chromosome"/>
</dbReference>
<feature type="transmembrane region" description="Helical" evidence="12">
    <location>
        <begin position="98"/>
        <end position="120"/>
    </location>
</feature>
<evidence type="ECO:0000256" key="11">
    <source>
        <dbReference type="ARBA" id="ARBA00026081"/>
    </source>
</evidence>